<evidence type="ECO:0000256" key="1">
    <source>
        <dbReference type="ARBA" id="ARBA00022729"/>
    </source>
</evidence>
<dbReference type="PANTHER" id="PTHR15337:SF11">
    <property type="entry name" value="THIOREDOXIN DOMAIN-CONTAINING PROTEIN"/>
    <property type="match status" value="1"/>
</dbReference>
<sequence length="174" mass="18853">MPPVETPASSSRGVPFWLVALALALLVLRLAAGWKETSHPPRAVELVQWRPVASAEAEARASGLPLLYDFSAEWCGPCQRMQREVFADRRSAQTLNALFVPVHLVDTQRETGRNEPAVQALQERYRVGAFPTLVVAPLDGGEPTIIVGYPGKPALMQQLAAAGVKARLSKIPGH</sequence>
<organism evidence="3 4">
    <name type="scientific">Eiseniibacteriota bacterium</name>
    <dbReference type="NCBI Taxonomy" id="2212470"/>
    <lineage>
        <taxon>Bacteria</taxon>
        <taxon>Candidatus Eiseniibacteriota</taxon>
    </lineage>
</organism>
<keyword evidence="1" id="KW-0732">Signal</keyword>
<dbReference type="PANTHER" id="PTHR15337">
    <property type="entry name" value="ANTERIOR GRADIENT PROTEIN-RELATED"/>
    <property type="match status" value="1"/>
</dbReference>
<dbReference type="InterPro" id="IPR013766">
    <property type="entry name" value="Thioredoxin_domain"/>
</dbReference>
<dbReference type="Gene3D" id="3.40.30.10">
    <property type="entry name" value="Glutaredoxin"/>
    <property type="match status" value="1"/>
</dbReference>
<feature type="domain" description="Thioredoxin" evidence="2">
    <location>
        <begin position="33"/>
        <end position="169"/>
    </location>
</feature>
<protein>
    <submittedName>
        <fullName evidence="3">Thioredoxin family protein</fullName>
    </submittedName>
</protein>
<evidence type="ECO:0000313" key="3">
    <source>
        <dbReference type="EMBL" id="TMQ72986.1"/>
    </source>
</evidence>
<gene>
    <name evidence="3" type="ORF">E6K80_01255</name>
</gene>
<dbReference type="Proteomes" id="UP000319836">
    <property type="component" value="Unassembled WGS sequence"/>
</dbReference>
<dbReference type="Pfam" id="PF13899">
    <property type="entry name" value="Thioredoxin_7"/>
    <property type="match status" value="1"/>
</dbReference>
<dbReference type="InterPro" id="IPR036249">
    <property type="entry name" value="Thioredoxin-like_sf"/>
</dbReference>
<evidence type="ECO:0000313" key="4">
    <source>
        <dbReference type="Proteomes" id="UP000319836"/>
    </source>
</evidence>
<dbReference type="InterPro" id="IPR051099">
    <property type="entry name" value="AGR/TXD"/>
</dbReference>
<reference evidence="3 4" key="1">
    <citation type="journal article" date="2019" name="Nat. Microbiol.">
        <title>Mediterranean grassland soil C-N compound turnover is dependent on rainfall and depth, and is mediated by genomically divergent microorganisms.</title>
        <authorList>
            <person name="Diamond S."/>
            <person name="Andeer P.F."/>
            <person name="Li Z."/>
            <person name="Crits-Christoph A."/>
            <person name="Burstein D."/>
            <person name="Anantharaman K."/>
            <person name="Lane K.R."/>
            <person name="Thomas B.C."/>
            <person name="Pan C."/>
            <person name="Northen T.R."/>
            <person name="Banfield J.F."/>
        </authorList>
    </citation>
    <scope>NUCLEOTIDE SEQUENCE [LARGE SCALE GENOMIC DNA]</scope>
    <source>
        <strain evidence="3">WS_10</strain>
    </source>
</reference>
<dbReference type="EMBL" id="VBPA01000028">
    <property type="protein sequence ID" value="TMQ72986.1"/>
    <property type="molecule type" value="Genomic_DNA"/>
</dbReference>
<dbReference type="AlphaFoldDB" id="A0A538UAS2"/>
<proteinExistence type="predicted"/>
<comment type="caution">
    <text evidence="3">The sequence shown here is derived from an EMBL/GenBank/DDBJ whole genome shotgun (WGS) entry which is preliminary data.</text>
</comment>
<dbReference type="SUPFAM" id="SSF52833">
    <property type="entry name" value="Thioredoxin-like"/>
    <property type="match status" value="1"/>
</dbReference>
<accession>A0A538UAS2</accession>
<evidence type="ECO:0000259" key="2">
    <source>
        <dbReference type="PROSITE" id="PS51352"/>
    </source>
</evidence>
<name>A0A538UAS2_UNCEI</name>
<dbReference type="PROSITE" id="PS51352">
    <property type="entry name" value="THIOREDOXIN_2"/>
    <property type="match status" value="1"/>
</dbReference>